<gene>
    <name evidence="2" type="ORF">AVDCRST_MAG53-1037</name>
</gene>
<accession>A0A6J4S0W6</accession>
<keyword evidence="1" id="KW-0472">Membrane</keyword>
<evidence type="ECO:0008006" key="3">
    <source>
        <dbReference type="Google" id="ProtNLM"/>
    </source>
</evidence>
<feature type="transmembrane region" description="Helical" evidence="1">
    <location>
        <begin position="152"/>
        <end position="172"/>
    </location>
</feature>
<dbReference type="EMBL" id="CADCVR010000034">
    <property type="protein sequence ID" value="CAA9486554.1"/>
    <property type="molecule type" value="Genomic_DNA"/>
</dbReference>
<sequence>MSGASLVCSGCAAPAPAGERFCDACGMPLVFAGVTGAPEMTERQERARKTKKQYSEGPLVRVAVGRHQAEAELIQGLLLEHGVPSMYKRSAGFDVPDMLFSGPRDVFVPQSGEEVAREVLGDVEAEHAAAGARAAADGEAVPRRAGRSTRTMAVGLSICLGLLSVVPAAVLLSRAF</sequence>
<dbReference type="AlphaFoldDB" id="A0A6J4S0W6"/>
<evidence type="ECO:0000313" key="2">
    <source>
        <dbReference type="EMBL" id="CAA9486554.1"/>
    </source>
</evidence>
<reference evidence="2" key="1">
    <citation type="submission" date="2020-02" db="EMBL/GenBank/DDBJ databases">
        <authorList>
            <person name="Meier V. D."/>
        </authorList>
    </citation>
    <scope>NUCLEOTIDE SEQUENCE</scope>
    <source>
        <strain evidence="2">AVDCRST_MAG53</strain>
    </source>
</reference>
<organism evidence="2">
    <name type="scientific">uncultured Solirubrobacteraceae bacterium</name>
    <dbReference type="NCBI Taxonomy" id="1162706"/>
    <lineage>
        <taxon>Bacteria</taxon>
        <taxon>Bacillati</taxon>
        <taxon>Actinomycetota</taxon>
        <taxon>Thermoleophilia</taxon>
        <taxon>Solirubrobacterales</taxon>
        <taxon>Solirubrobacteraceae</taxon>
        <taxon>environmental samples</taxon>
    </lineage>
</organism>
<keyword evidence="1" id="KW-1133">Transmembrane helix</keyword>
<protein>
    <recommendedName>
        <fullName evidence="3">DUF2007 domain-containing protein</fullName>
    </recommendedName>
</protein>
<keyword evidence="1" id="KW-0812">Transmembrane</keyword>
<name>A0A6J4S0W6_9ACTN</name>
<evidence type="ECO:0000256" key="1">
    <source>
        <dbReference type="SAM" id="Phobius"/>
    </source>
</evidence>
<proteinExistence type="predicted"/>